<protein>
    <submittedName>
        <fullName evidence="3">Substrate-binding domain-containing protein</fullName>
    </submittedName>
</protein>
<sequence length="405" mass="41654">MRTSLGPIREPALPARQSSARHLLAATALAMAALLAAAGCSTDSDDESEGGAASAPPAASPSGDPLAATVEKLLEPASSLPVPTEKLDGVAALKGKTVYYVPITQQSSQFKIIGSALTEALNSVGVSVQVCNGGANPTTISACVNQAIGANAGAVVTDAIPYGMAANALDTAQAKNIPVLITNQIIDPAHPASKTLGYVEGGGTAQLTAVADWIIVDSGGEANIVINGSTDSPSSRAYVESFQEEISTHCEDCKVTVNEISSANFPLISPSTSSAILRTPGVNYVISEFDQYLQPTLAGVQQSGKITSVKGGSGSAQLAGLQMLAAKNFLYVDAGQASTFQGWVDADAVLRLMLGTPLPEYEPVVRLFTRENVTGLNLTPEGEATGEWYGPTTFPAQFKALWGLS</sequence>
<name>A0A937RIX3_9ACTN</name>
<dbReference type="EMBL" id="JAEACQ010000258">
    <property type="protein sequence ID" value="MBL7631012.1"/>
    <property type="molecule type" value="Genomic_DNA"/>
</dbReference>
<reference evidence="3" key="1">
    <citation type="submission" date="2020-12" db="EMBL/GenBank/DDBJ databases">
        <title>Genomic characterization of non-nitrogen-fixing Frankia strains.</title>
        <authorList>
            <person name="Carlos-Shanley C."/>
            <person name="Guerra T."/>
            <person name="Hahn D."/>
        </authorList>
    </citation>
    <scope>NUCLEOTIDE SEQUENCE</scope>
    <source>
        <strain evidence="3">CN6</strain>
    </source>
</reference>
<proteinExistence type="predicted"/>
<dbReference type="SUPFAM" id="SSF53822">
    <property type="entry name" value="Periplasmic binding protein-like I"/>
    <property type="match status" value="1"/>
</dbReference>
<dbReference type="Proteomes" id="UP000604475">
    <property type="component" value="Unassembled WGS sequence"/>
</dbReference>
<keyword evidence="4" id="KW-1185">Reference proteome</keyword>
<evidence type="ECO:0000313" key="3">
    <source>
        <dbReference type="EMBL" id="MBL7631012.1"/>
    </source>
</evidence>
<dbReference type="AlphaFoldDB" id="A0A937RIX3"/>
<organism evidence="3 4">
    <name type="scientific">Frankia nepalensis</name>
    <dbReference type="NCBI Taxonomy" id="1836974"/>
    <lineage>
        <taxon>Bacteria</taxon>
        <taxon>Bacillati</taxon>
        <taxon>Actinomycetota</taxon>
        <taxon>Actinomycetes</taxon>
        <taxon>Frankiales</taxon>
        <taxon>Frankiaceae</taxon>
        <taxon>Frankia</taxon>
    </lineage>
</organism>
<accession>A0A937RIX3</accession>
<dbReference type="Pfam" id="PF13407">
    <property type="entry name" value="Peripla_BP_4"/>
    <property type="match status" value="1"/>
</dbReference>
<evidence type="ECO:0000259" key="2">
    <source>
        <dbReference type="Pfam" id="PF13407"/>
    </source>
</evidence>
<dbReference type="Gene3D" id="3.40.50.2300">
    <property type="match status" value="2"/>
</dbReference>
<dbReference type="InterPro" id="IPR025997">
    <property type="entry name" value="SBP_2_dom"/>
</dbReference>
<evidence type="ECO:0000313" key="4">
    <source>
        <dbReference type="Proteomes" id="UP000604475"/>
    </source>
</evidence>
<evidence type="ECO:0000256" key="1">
    <source>
        <dbReference type="SAM" id="MobiDB-lite"/>
    </source>
</evidence>
<gene>
    <name evidence="3" type="ORF">I7412_28390</name>
</gene>
<dbReference type="InterPro" id="IPR028082">
    <property type="entry name" value="Peripla_BP_I"/>
</dbReference>
<feature type="region of interest" description="Disordered" evidence="1">
    <location>
        <begin position="43"/>
        <end position="65"/>
    </location>
</feature>
<comment type="caution">
    <text evidence="3">The sequence shown here is derived from an EMBL/GenBank/DDBJ whole genome shotgun (WGS) entry which is preliminary data.</text>
</comment>
<feature type="compositionally biased region" description="Low complexity" evidence="1">
    <location>
        <begin position="50"/>
        <end position="65"/>
    </location>
</feature>
<feature type="domain" description="Periplasmic binding protein" evidence="2">
    <location>
        <begin position="99"/>
        <end position="328"/>
    </location>
</feature>